<dbReference type="PANTHER" id="PTHR11177:SF360">
    <property type="entry name" value="CHITINASE 4-RELATED"/>
    <property type="match status" value="1"/>
</dbReference>
<dbReference type="GO" id="GO:0005975">
    <property type="term" value="P:carbohydrate metabolic process"/>
    <property type="evidence" value="ECO:0007669"/>
    <property type="project" value="InterPro"/>
</dbReference>
<dbReference type="SUPFAM" id="SSF54556">
    <property type="entry name" value="Chitinase insertion domain"/>
    <property type="match status" value="1"/>
</dbReference>
<dbReference type="GO" id="GO:0005576">
    <property type="term" value="C:extracellular region"/>
    <property type="evidence" value="ECO:0007669"/>
    <property type="project" value="TreeGrafter"/>
</dbReference>
<dbReference type="Gene3D" id="3.20.20.80">
    <property type="entry name" value="Glycosidases"/>
    <property type="match status" value="1"/>
</dbReference>
<dbReference type="PANTHER" id="PTHR11177">
    <property type="entry name" value="CHITINASE"/>
    <property type="match status" value="1"/>
</dbReference>
<evidence type="ECO:0000256" key="1">
    <source>
        <dbReference type="ARBA" id="ARBA00022801"/>
    </source>
</evidence>
<dbReference type="PROSITE" id="PS51910">
    <property type="entry name" value="GH18_2"/>
    <property type="match status" value="1"/>
</dbReference>
<reference evidence="7" key="1">
    <citation type="submission" date="2022-01" db="EMBL/GenBank/DDBJ databases">
        <authorList>
            <person name="King R."/>
        </authorList>
    </citation>
    <scope>NUCLEOTIDE SEQUENCE</scope>
</reference>
<dbReference type="SUPFAM" id="SSF51445">
    <property type="entry name" value="(Trans)glycosidases"/>
    <property type="match status" value="1"/>
</dbReference>
<comment type="similarity">
    <text evidence="5">Belongs to the glycosyl hydrolase 18 family.</text>
</comment>
<evidence type="ECO:0000256" key="4">
    <source>
        <dbReference type="RuleBase" id="RU000489"/>
    </source>
</evidence>
<sequence length="415" mass="47344">MKLQVILGAVYVIFMCSMITTSSSYNVACYFASWSVYRDEGGKFDVFNIDPHLCTHVYFAFLEMYDDGRLLIFDSYEANGTEDGGHYDGFRNFANLKNVNPELKTLISIGGWNAGSKNFSIICADPVKRQRLVQESIKLMETYNFDGFDIDWEYPTLRDDAHPEDKENFVELLKDYSAALKPKGLLLSAALAAAVDKIESSYFVEQVSEYLDILNIMTYDYHGAFDNFVGHVAPLHASPLDYEHGRNATYTVATAVDYWIYKNADPSKINMGLAAYGRTFTLKDKANTQLYAPVLGAGPKGRYTRMDGTLGYNEICQYYSGTDSIYYWDDDQKVPHRVVDDTWIGYEDEISIGLKVDFAVSKGLGGVMIWSLDTDDFLGTCGRKYRLLNVVNDRLKYWESQEKKLKFECFYKYML</sequence>
<dbReference type="InterPro" id="IPR001223">
    <property type="entry name" value="Glyco_hydro18_cat"/>
</dbReference>
<dbReference type="InterPro" id="IPR011583">
    <property type="entry name" value="Chitinase_II/V-like_cat"/>
</dbReference>
<dbReference type="SMART" id="SM00636">
    <property type="entry name" value="Glyco_18"/>
    <property type="match status" value="1"/>
</dbReference>
<evidence type="ECO:0000259" key="6">
    <source>
        <dbReference type="PROSITE" id="PS51910"/>
    </source>
</evidence>
<protein>
    <recommendedName>
        <fullName evidence="6">GH18 domain-containing protein</fullName>
    </recommendedName>
</protein>
<dbReference type="GO" id="GO:0004568">
    <property type="term" value="F:chitinase activity"/>
    <property type="evidence" value="ECO:0007669"/>
    <property type="project" value="TreeGrafter"/>
</dbReference>
<organism evidence="7 8">
    <name type="scientific">Psylliodes chrysocephalus</name>
    <dbReference type="NCBI Taxonomy" id="3402493"/>
    <lineage>
        <taxon>Eukaryota</taxon>
        <taxon>Metazoa</taxon>
        <taxon>Ecdysozoa</taxon>
        <taxon>Arthropoda</taxon>
        <taxon>Hexapoda</taxon>
        <taxon>Insecta</taxon>
        <taxon>Pterygota</taxon>
        <taxon>Neoptera</taxon>
        <taxon>Endopterygota</taxon>
        <taxon>Coleoptera</taxon>
        <taxon>Polyphaga</taxon>
        <taxon>Cucujiformia</taxon>
        <taxon>Chrysomeloidea</taxon>
        <taxon>Chrysomelidae</taxon>
        <taxon>Galerucinae</taxon>
        <taxon>Alticini</taxon>
        <taxon>Psylliodes</taxon>
    </lineage>
</organism>
<dbReference type="InterPro" id="IPR029070">
    <property type="entry name" value="Chitinase_insertion_sf"/>
</dbReference>
<feature type="domain" description="GH18" evidence="6">
    <location>
        <begin position="25"/>
        <end position="398"/>
    </location>
</feature>
<dbReference type="Pfam" id="PF00704">
    <property type="entry name" value="Glyco_hydro_18"/>
    <property type="match status" value="1"/>
</dbReference>
<dbReference type="FunFam" id="3.10.50.10:FF:000001">
    <property type="entry name" value="Chitinase 3-like 1"/>
    <property type="match status" value="1"/>
</dbReference>
<dbReference type="EMBL" id="OV651817">
    <property type="protein sequence ID" value="CAH1110936.1"/>
    <property type="molecule type" value="Genomic_DNA"/>
</dbReference>
<dbReference type="OrthoDB" id="73875at2759"/>
<dbReference type="AlphaFoldDB" id="A0A9P0D6W1"/>
<dbReference type="Gene3D" id="3.10.50.10">
    <property type="match status" value="1"/>
</dbReference>
<evidence type="ECO:0000256" key="2">
    <source>
        <dbReference type="ARBA" id="ARBA00023157"/>
    </source>
</evidence>
<keyword evidence="1 4" id="KW-0378">Hydrolase</keyword>
<evidence type="ECO:0000313" key="7">
    <source>
        <dbReference type="EMBL" id="CAH1110936.1"/>
    </source>
</evidence>
<proteinExistence type="inferred from homology"/>
<gene>
    <name evidence="7" type="ORF">PSYICH_LOCUS11736</name>
</gene>
<dbReference type="GO" id="GO:0006032">
    <property type="term" value="P:chitin catabolic process"/>
    <property type="evidence" value="ECO:0007669"/>
    <property type="project" value="TreeGrafter"/>
</dbReference>
<evidence type="ECO:0000256" key="5">
    <source>
        <dbReference type="RuleBase" id="RU004453"/>
    </source>
</evidence>
<accession>A0A9P0D6W1</accession>
<dbReference type="PROSITE" id="PS01095">
    <property type="entry name" value="GH18_1"/>
    <property type="match status" value="1"/>
</dbReference>
<keyword evidence="2" id="KW-1015">Disulfide bond</keyword>
<name>A0A9P0D6W1_9CUCU</name>
<dbReference type="InterPro" id="IPR017853">
    <property type="entry name" value="GH"/>
</dbReference>
<dbReference type="GO" id="GO:0008061">
    <property type="term" value="F:chitin binding"/>
    <property type="evidence" value="ECO:0007669"/>
    <property type="project" value="InterPro"/>
</dbReference>
<dbReference type="Proteomes" id="UP001153636">
    <property type="component" value="Chromosome 5"/>
</dbReference>
<keyword evidence="8" id="KW-1185">Reference proteome</keyword>
<evidence type="ECO:0000313" key="8">
    <source>
        <dbReference type="Proteomes" id="UP001153636"/>
    </source>
</evidence>
<dbReference type="InterPro" id="IPR001579">
    <property type="entry name" value="Glyco_hydro_18_chit_AS"/>
</dbReference>
<dbReference type="InterPro" id="IPR050314">
    <property type="entry name" value="Glycosyl_Hydrlase_18"/>
</dbReference>
<evidence type="ECO:0000256" key="3">
    <source>
        <dbReference type="ARBA" id="ARBA00023295"/>
    </source>
</evidence>
<keyword evidence="3 4" id="KW-0326">Glycosidase</keyword>